<organism evidence="1 2">
    <name type="scientific">Peronosclerospora sorghi</name>
    <dbReference type="NCBI Taxonomy" id="230839"/>
    <lineage>
        <taxon>Eukaryota</taxon>
        <taxon>Sar</taxon>
        <taxon>Stramenopiles</taxon>
        <taxon>Oomycota</taxon>
        <taxon>Peronosporomycetes</taxon>
        <taxon>Peronosporales</taxon>
        <taxon>Peronosporaceae</taxon>
        <taxon>Peronosclerospora</taxon>
    </lineage>
</organism>
<protein>
    <submittedName>
        <fullName evidence="1">Uncharacterized protein</fullName>
    </submittedName>
</protein>
<evidence type="ECO:0000313" key="1">
    <source>
        <dbReference type="EMBL" id="KAI9910706.1"/>
    </source>
</evidence>
<name>A0ACC0VX76_9STRA</name>
<reference evidence="1 2" key="1">
    <citation type="journal article" date="2022" name="bioRxiv">
        <title>The genome of the oomycete Peronosclerospora sorghi, a cosmopolitan pathogen of maize and sorghum, is inflated with dispersed pseudogenes.</title>
        <authorList>
            <person name="Fletcher K."/>
            <person name="Martin F."/>
            <person name="Isakeit T."/>
            <person name="Cavanaugh K."/>
            <person name="Magill C."/>
            <person name="Michelmore R."/>
        </authorList>
    </citation>
    <scope>NUCLEOTIDE SEQUENCE [LARGE SCALE GENOMIC DNA]</scope>
    <source>
        <strain evidence="1">P6</strain>
    </source>
</reference>
<evidence type="ECO:0000313" key="2">
    <source>
        <dbReference type="Proteomes" id="UP001163321"/>
    </source>
</evidence>
<dbReference type="Proteomes" id="UP001163321">
    <property type="component" value="Chromosome 6"/>
</dbReference>
<proteinExistence type="predicted"/>
<accession>A0ACC0VX76</accession>
<dbReference type="EMBL" id="CM047585">
    <property type="protein sequence ID" value="KAI9910706.1"/>
    <property type="molecule type" value="Genomic_DNA"/>
</dbReference>
<gene>
    <name evidence="1" type="ORF">PsorP6_010444</name>
</gene>
<sequence length="159" mass="18024">MGVENKDTGFPMDTAHDSPSDIDDGFQDFLDEDAETETMRIQEIVARERRMRTLGIRDGVEMGKHETLQAGFDEGFALGAIRSCRFARLRGALEASRFCGLFDETIMTQVNDCLSRLRTLEIDTRDHGEEVVQEGSENAEEQAKRLLRNIRVDMTSSFK</sequence>
<keyword evidence="2" id="KW-1185">Reference proteome</keyword>
<comment type="caution">
    <text evidence="1">The sequence shown here is derived from an EMBL/GenBank/DDBJ whole genome shotgun (WGS) entry which is preliminary data.</text>
</comment>